<dbReference type="KEGG" id="nmk:CHR53_12135"/>
<feature type="domain" description="Diacylglycerol glucosyltransferase N-terminal" evidence="4">
    <location>
        <begin position="16"/>
        <end position="183"/>
    </location>
</feature>
<accession>A0A3T0HXT7</accession>
<evidence type="ECO:0000259" key="4">
    <source>
        <dbReference type="Pfam" id="PF06925"/>
    </source>
</evidence>
<dbReference type="Pfam" id="PF06925">
    <property type="entry name" value="MGDG_synth"/>
    <property type="match status" value="1"/>
</dbReference>
<dbReference type="GO" id="GO:0016758">
    <property type="term" value="F:hexosyltransferase activity"/>
    <property type="evidence" value="ECO:0007669"/>
    <property type="project" value="InterPro"/>
</dbReference>
<dbReference type="Proteomes" id="UP000282892">
    <property type="component" value="Chromosome"/>
</dbReference>
<organism evidence="5 6">
    <name type="scientific">Neobacillus mesonae</name>
    <dbReference type="NCBI Taxonomy" id="1193713"/>
    <lineage>
        <taxon>Bacteria</taxon>
        <taxon>Bacillati</taxon>
        <taxon>Bacillota</taxon>
        <taxon>Bacilli</taxon>
        <taxon>Bacillales</taxon>
        <taxon>Bacillaceae</taxon>
        <taxon>Neobacillus</taxon>
    </lineage>
</organism>
<protein>
    <submittedName>
        <fullName evidence="5">Galactosyldiacylglycerol synthase</fullName>
    </submittedName>
</protein>
<dbReference type="Gene3D" id="3.40.50.2000">
    <property type="entry name" value="Glycogen Phosphorylase B"/>
    <property type="match status" value="1"/>
</dbReference>
<dbReference type="EMBL" id="CP022572">
    <property type="protein sequence ID" value="AZU61970.1"/>
    <property type="molecule type" value="Genomic_DNA"/>
</dbReference>
<dbReference type="STRING" id="1193713.GCA_001636315_04856"/>
<dbReference type="GO" id="GO:0016020">
    <property type="term" value="C:membrane"/>
    <property type="evidence" value="ECO:0007669"/>
    <property type="project" value="GOC"/>
</dbReference>
<dbReference type="RefSeq" id="WP_127486688.1">
    <property type="nucleotide sequence ID" value="NZ_CP022572.1"/>
</dbReference>
<sequence length="390" mass="45286">MKKILFLPFLQMRSGHHQVAEALMDLVKKQLKGITVKKVDLLSYANPQLEKMITSGYLKWIRYAPETYDLAYKKFFYASTENEQSFKWYHYFFLKKMEHLLIEEKPDLIVCTHGFPSYLLSQLKRKRKCDVPVMNVYTDFFINNVWGREEIDYHFLPSQDVKAELLINYHIPEQRMIVTGIPVHQEITQKTMSKKRESRPKILISGGNNGLGGIVKMLEKSKQSSQSDFYVLCGNNQKLSDDISSWRVDHIKPLPYISSREEMNQLYEEMDAIVTKPGGVTISEVLQKRLPVFVQSVLPGQEEINLQYLTNKGLVFQLQQKNSFEQELLSILRDPHKMNGWEQSIDAYQKGIEIEGPTIIAEIMNGILEHKSLMPASHGEQSKVYRFARA</sequence>
<evidence type="ECO:0000313" key="6">
    <source>
        <dbReference type="Proteomes" id="UP000282892"/>
    </source>
</evidence>
<evidence type="ECO:0000256" key="3">
    <source>
        <dbReference type="ARBA" id="ARBA00022679"/>
    </source>
</evidence>
<dbReference type="InterPro" id="IPR009695">
    <property type="entry name" value="Diacylglyc_glucosyltr_N"/>
</dbReference>
<dbReference type="OrthoDB" id="9815663at2"/>
<dbReference type="InterPro" id="IPR050519">
    <property type="entry name" value="Glycosyltransf_28_UgtP"/>
</dbReference>
<evidence type="ECO:0000256" key="1">
    <source>
        <dbReference type="ARBA" id="ARBA00006962"/>
    </source>
</evidence>
<dbReference type="AlphaFoldDB" id="A0A3T0HXT7"/>
<comment type="similarity">
    <text evidence="1">Belongs to the glycosyltransferase 28 family.</text>
</comment>
<proteinExistence type="inferred from homology"/>
<keyword evidence="3" id="KW-0808">Transferase</keyword>
<dbReference type="GO" id="GO:0009247">
    <property type="term" value="P:glycolipid biosynthetic process"/>
    <property type="evidence" value="ECO:0007669"/>
    <property type="project" value="InterPro"/>
</dbReference>
<keyword evidence="6" id="KW-1185">Reference proteome</keyword>
<dbReference type="PANTHER" id="PTHR43025">
    <property type="entry name" value="MONOGALACTOSYLDIACYLGLYCEROL SYNTHASE"/>
    <property type="match status" value="1"/>
</dbReference>
<evidence type="ECO:0000256" key="2">
    <source>
        <dbReference type="ARBA" id="ARBA00022676"/>
    </source>
</evidence>
<keyword evidence="2" id="KW-0328">Glycosyltransferase</keyword>
<dbReference type="PANTHER" id="PTHR43025:SF3">
    <property type="entry name" value="MONOGALACTOSYLDIACYLGLYCEROL SYNTHASE 1, CHLOROPLASTIC"/>
    <property type="match status" value="1"/>
</dbReference>
<gene>
    <name evidence="5" type="ORF">CHR53_12135</name>
</gene>
<name>A0A3T0HXT7_9BACI</name>
<dbReference type="SUPFAM" id="SSF53756">
    <property type="entry name" value="UDP-Glycosyltransferase/glycogen phosphorylase"/>
    <property type="match status" value="1"/>
</dbReference>
<evidence type="ECO:0000313" key="5">
    <source>
        <dbReference type="EMBL" id="AZU61970.1"/>
    </source>
</evidence>
<reference evidence="5 6" key="1">
    <citation type="submission" date="2017-07" db="EMBL/GenBank/DDBJ databases">
        <title>The complete genome sequence of Bacillus mesonae strain H20-5, an efficient strain improving plant abiotic stress resistance.</title>
        <authorList>
            <person name="Kim S.Y."/>
            <person name="Song H."/>
            <person name="Sang M.K."/>
            <person name="Weon H.-Y."/>
            <person name="Song J."/>
        </authorList>
    </citation>
    <scope>NUCLEOTIDE SEQUENCE [LARGE SCALE GENOMIC DNA]</scope>
    <source>
        <strain evidence="5 6">H20-5</strain>
    </source>
</reference>